<evidence type="ECO:0000313" key="2">
    <source>
        <dbReference type="Proteomes" id="UP001269267"/>
    </source>
</evidence>
<proteinExistence type="predicted"/>
<comment type="caution">
    <text evidence="1">The sequence shown here is derived from an EMBL/GenBank/DDBJ whole genome shotgun (WGS) entry which is preliminary data.</text>
</comment>
<organism evidence="1 2">
    <name type="scientific">Vreelandella gomseomensis</name>
    <dbReference type="NCBI Taxonomy" id="370766"/>
    <lineage>
        <taxon>Bacteria</taxon>
        <taxon>Pseudomonadati</taxon>
        <taxon>Pseudomonadota</taxon>
        <taxon>Gammaproteobacteria</taxon>
        <taxon>Oceanospirillales</taxon>
        <taxon>Halomonadaceae</taxon>
        <taxon>Vreelandella</taxon>
    </lineage>
</organism>
<sequence>MATPTSGPAATDARRTGSRTAAMTLNLRNFFSSINLYIINAHITASFFSKLEMATEMYEALSYIPYVSEIRSKTMKSHYKIPRTVLAAGSVMDIWPTGDYSQHMPKGTAQDRIGQHWANAGSHLYKAVSDYQKRVQHAGLA</sequence>
<keyword evidence="2" id="KW-1185">Reference proteome</keyword>
<gene>
    <name evidence="1" type="ORF">QC815_04250</name>
</gene>
<name>A0ABU1G9F8_9GAMM</name>
<protein>
    <submittedName>
        <fullName evidence="1">Uncharacterized protein</fullName>
    </submittedName>
</protein>
<reference evidence="1 2" key="1">
    <citation type="submission" date="2023-04" db="EMBL/GenBank/DDBJ databases">
        <title>A long-awaited taxogenomic arrangement of the family Halomonadaceae.</title>
        <authorList>
            <person name="De La Haba R."/>
            <person name="Chuvochina M."/>
            <person name="Wittouck S."/>
            <person name="Arahal D.R."/>
            <person name="Sanchez-Porro C."/>
            <person name="Hugenholtz P."/>
            <person name="Ventosa A."/>
        </authorList>
    </citation>
    <scope>NUCLEOTIDE SEQUENCE [LARGE SCALE GENOMIC DNA]</scope>
    <source>
        <strain evidence="1 2">DSM 18042</strain>
    </source>
</reference>
<dbReference type="EMBL" id="JARWAI010000003">
    <property type="protein sequence ID" value="MDR5874126.1"/>
    <property type="molecule type" value="Genomic_DNA"/>
</dbReference>
<dbReference type="RefSeq" id="WP_309767127.1">
    <property type="nucleotide sequence ID" value="NZ_JARWAI010000003.1"/>
</dbReference>
<accession>A0ABU1G9F8</accession>
<evidence type="ECO:0000313" key="1">
    <source>
        <dbReference type="EMBL" id="MDR5874126.1"/>
    </source>
</evidence>
<dbReference type="Proteomes" id="UP001269267">
    <property type="component" value="Unassembled WGS sequence"/>
</dbReference>